<evidence type="ECO:0000259" key="2">
    <source>
        <dbReference type="Pfam" id="PF10440"/>
    </source>
</evidence>
<dbReference type="PANTHER" id="PTHR34271">
    <property type="entry name" value="NUCLEOLAR HISTONE METHYLTRANSFERASE-RELATED PROTEIN"/>
    <property type="match status" value="1"/>
</dbReference>
<proteinExistence type="predicted"/>
<dbReference type="Pfam" id="PF10440">
    <property type="entry name" value="WIYLD"/>
    <property type="match status" value="1"/>
</dbReference>
<feature type="region of interest" description="Disordered" evidence="1">
    <location>
        <begin position="179"/>
        <end position="240"/>
    </location>
</feature>
<evidence type="ECO:0000256" key="1">
    <source>
        <dbReference type="SAM" id="MobiDB-lite"/>
    </source>
</evidence>
<dbReference type="InterPro" id="IPR018848">
    <property type="entry name" value="WIYLD_domain"/>
</dbReference>
<dbReference type="Gene3D" id="1.10.8.850">
    <property type="entry name" value="Histone-lysine N methyltransferase , C-terminal domain-like"/>
    <property type="match status" value="1"/>
</dbReference>
<dbReference type="InterPro" id="IPR043017">
    <property type="entry name" value="WIYLD_dom_sf"/>
</dbReference>
<reference evidence="3" key="1">
    <citation type="journal article" date="2013" name="J. Plant Res.">
        <title>Effect of fungi and light on seed germination of three Opuntia species from semiarid lands of central Mexico.</title>
        <authorList>
            <person name="Delgado-Sanchez P."/>
            <person name="Jimenez-Bremont J.F."/>
            <person name="Guerrero-Gonzalez Mde L."/>
            <person name="Flores J."/>
        </authorList>
    </citation>
    <scope>NUCLEOTIDE SEQUENCE</scope>
    <source>
        <tissue evidence="3">Cladode</tissue>
    </source>
</reference>
<feature type="domain" description="WIYLD" evidence="2">
    <location>
        <begin position="10"/>
        <end position="70"/>
    </location>
</feature>
<dbReference type="EC" id="2.1.1.354" evidence="3"/>
<keyword evidence="3" id="KW-0808">Transferase</keyword>
<evidence type="ECO:0000313" key="3">
    <source>
        <dbReference type="EMBL" id="MBA4658188.1"/>
    </source>
</evidence>
<feature type="region of interest" description="Disordered" evidence="1">
    <location>
        <begin position="73"/>
        <end position="114"/>
    </location>
</feature>
<reference evidence="3" key="2">
    <citation type="submission" date="2020-07" db="EMBL/GenBank/DDBJ databases">
        <authorList>
            <person name="Vera ALvarez R."/>
            <person name="Arias-Moreno D.M."/>
            <person name="Jimenez-Jacinto V."/>
            <person name="Jimenez-Bremont J.F."/>
            <person name="Swaminathan K."/>
            <person name="Moose S.P."/>
            <person name="Guerrero-Gonzalez M.L."/>
            <person name="Marino-Ramirez L."/>
            <person name="Landsman D."/>
            <person name="Rodriguez-Kessler M."/>
            <person name="Delgado-Sanchez P."/>
        </authorList>
    </citation>
    <scope>NUCLEOTIDE SEQUENCE</scope>
    <source>
        <tissue evidence="3">Cladode</tissue>
    </source>
</reference>
<dbReference type="EMBL" id="GISG01199577">
    <property type="protein sequence ID" value="MBA4658188.1"/>
    <property type="molecule type" value="Transcribed_RNA"/>
</dbReference>
<dbReference type="PANTHER" id="PTHR34271:SF1">
    <property type="entry name" value="NUCLEOLAR HISTONE METHYLTRANSFERASE-RELATED PROTEIN"/>
    <property type="match status" value="1"/>
</dbReference>
<keyword evidence="3" id="KW-0489">Methyltransferase</keyword>
<accession>A0A7C9EBC4</accession>
<dbReference type="GO" id="GO:0032259">
    <property type="term" value="P:methylation"/>
    <property type="evidence" value="ECO:0007669"/>
    <property type="project" value="UniProtKB-KW"/>
</dbReference>
<feature type="compositionally biased region" description="Basic and acidic residues" evidence="1">
    <location>
        <begin position="230"/>
        <end position="240"/>
    </location>
</feature>
<dbReference type="GO" id="GO:0140999">
    <property type="term" value="F:histone H3K4 trimethyltransferase activity"/>
    <property type="evidence" value="ECO:0007669"/>
    <property type="project" value="UniProtKB-EC"/>
</dbReference>
<feature type="compositionally biased region" description="Basic and acidic residues" evidence="1">
    <location>
        <begin position="73"/>
        <end position="90"/>
    </location>
</feature>
<dbReference type="AlphaFoldDB" id="A0A7C9EBC4"/>
<protein>
    <submittedName>
        <fullName evidence="3">[histone H3]-lysine(4) N-trimethyltransferase</fullName>
        <ecNumber evidence="3">2.1.1.354</ecNumber>
    </submittedName>
</protein>
<organism evidence="3">
    <name type="scientific">Opuntia streptacantha</name>
    <name type="common">Prickly pear cactus</name>
    <name type="synonym">Opuntia cardona</name>
    <dbReference type="NCBI Taxonomy" id="393608"/>
    <lineage>
        <taxon>Eukaryota</taxon>
        <taxon>Viridiplantae</taxon>
        <taxon>Streptophyta</taxon>
        <taxon>Embryophyta</taxon>
        <taxon>Tracheophyta</taxon>
        <taxon>Spermatophyta</taxon>
        <taxon>Magnoliopsida</taxon>
        <taxon>eudicotyledons</taxon>
        <taxon>Gunneridae</taxon>
        <taxon>Pentapetalae</taxon>
        <taxon>Caryophyllales</taxon>
        <taxon>Cactineae</taxon>
        <taxon>Cactaceae</taxon>
        <taxon>Opuntioideae</taxon>
        <taxon>Opuntia</taxon>
    </lineage>
</organism>
<sequence length="240" mass="26837">MAPRSRPRGVGNTRMDAAIDALKPMGFLPDVIRKKVKELLEVYGGPEGWAFIEEASYKLLIDSILEDQENEKCALGEPKLLQDRDREKPWEPAFEDWQNETRAQGADAEPSEAGPLFLAGGPSCSEQDAVHLNPKTVPELPSLPPAQSHISACPKDPTVIDMQDVQRQITALLDTCKHSGPPGFEQSPRQQRRPCLGWIGPKNDDDFVLLEPMPVEGEQERRRARGKLKSRWDEKPDDVV</sequence>
<name>A0A7C9EBC4_OPUST</name>